<proteinExistence type="inferred from homology"/>
<accession>A0A8J3FUK9</accession>
<dbReference type="Proteomes" id="UP000637578">
    <property type="component" value="Unassembled WGS sequence"/>
</dbReference>
<dbReference type="EMBL" id="BMMK01000008">
    <property type="protein sequence ID" value="GGM51261.1"/>
    <property type="molecule type" value="Genomic_DNA"/>
</dbReference>
<comment type="similarity">
    <text evidence="2">Belongs to the EspG family.</text>
</comment>
<protein>
    <submittedName>
        <fullName evidence="5">ESX secretion-associated protein EspG</fullName>
    </submittedName>
</protein>
<name>A0A8J3FUK9_9PSEU</name>
<gene>
    <name evidence="5" type="ORF">GCM10012275_22730</name>
</gene>
<evidence type="ECO:0000256" key="4">
    <source>
        <dbReference type="ARBA" id="ARBA00023186"/>
    </source>
</evidence>
<comment type="caution">
    <text evidence="5">The sequence shown here is derived from an EMBL/GenBank/DDBJ whole genome shotgun (WGS) entry which is preliminary data.</text>
</comment>
<dbReference type="RefSeq" id="WP_189056710.1">
    <property type="nucleotide sequence ID" value="NZ_BMMK01000008.1"/>
</dbReference>
<comment type="subcellular location">
    <subcellularLocation>
        <location evidence="1">Cytoplasm</location>
    </subcellularLocation>
</comment>
<reference evidence="5" key="1">
    <citation type="journal article" date="2014" name="Int. J. Syst. Evol. Microbiol.">
        <title>Complete genome sequence of Corynebacterium casei LMG S-19264T (=DSM 44701T), isolated from a smear-ripened cheese.</title>
        <authorList>
            <consortium name="US DOE Joint Genome Institute (JGI-PGF)"/>
            <person name="Walter F."/>
            <person name="Albersmeier A."/>
            <person name="Kalinowski J."/>
            <person name="Ruckert C."/>
        </authorList>
    </citation>
    <scope>NUCLEOTIDE SEQUENCE</scope>
    <source>
        <strain evidence="5">CGMCC 4.5737</strain>
    </source>
</reference>
<evidence type="ECO:0000256" key="2">
    <source>
        <dbReference type="ARBA" id="ARBA00006411"/>
    </source>
</evidence>
<keyword evidence="4" id="KW-0143">Chaperone</keyword>
<dbReference type="AlphaFoldDB" id="A0A8J3FUK9"/>
<keyword evidence="3" id="KW-0963">Cytoplasm</keyword>
<evidence type="ECO:0000313" key="5">
    <source>
        <dbReference type="EMBL" id="GGM51261.1"/>
    </source>
</evidence>
<dbReference type="InterPro" id="IPR025734">
    <property type="entry name" value="EspG"/>
</dbReference>
<evidence type="ECO:0000256" key="1">
    <source>
        <dbReference type="ARBA" id="ARBA00004496"/>
    </source>
</evidence>
<keyword evidence="6" id="KW-1185">Reference proteome</keyword>
<evidence type="ECO:0000256" key="3">
    <source>
        <dbReference type="ARBA" id="ARBA00022490"/>
    </source>
</evidence>
<dbReference type="Pfam" id="PF14011">
    <property type="entry name" value="ESX-1_EspG"/>
    <property type="match status" value="1"/>
</dbReference>
<sequence length="256" mass="27432">MAEHDFRLTTAALDIVWHDRELGTMPYPVDLQSHGRTMAERAALRDAVHADLTADGLLQRGRLEPDLEDLLSVLSKPHLVLDVVGYTDRPLRAVAATDGMSAALVVLDGDVAGISAIRTTGLASAVVGLLPSRPAGDGHAMTVPLAAFSQAIDRDEPFADPDRDERSALVHAGVARRESRELVDLAASRVAGGQFGVSRSEPYRSDRYRCGSVVSWFDTDRGRYLAVPDGTWLSIAPTDSARLAARIDTLLAAAQA</sequence>
<evidence type="ECO:0000313" key="6">
    <source>
        <dbReference type="Proteomes" id="UP000637578"/>
    </source>
</evidence>
<organism evidence="5 6">
    <name type="scientific">Longimycelium tulufanense</name>
    <dbReference type="NCBI Taxonomy" id="907463"/>
    <lineage>
        <taxon>Bacteria</taxon>
        <taxon>Bacillati</taxon>
        <taxon>Actinomycetota</taxon>
        <taxon>Actinomycetes</taxon>
        <taxon>Pseudonocardiales</taxon>
        <taxon>Pseudonocardiaceae</taxon>
        <taxon>Longimycelium</taxon>
    </lineage>
</organism>
<reference evidence="5" key="2">
    <citation type="submission" date="2020-09" db="EMBL/GenBank/DDBJ databases">
        <authorList>
            <person name="Sun Q."/>
            <person name="Zhou Y."/>
        </authorList>
    </citation>
    <scope>NUCLEOTIDE SEQUENCE</scope>
    <source>
        <strain evidence="5">CGMCC 4.5737</strain>
    </source>
</reference>